<keyword evidence="7" id="KW-0732">Signal</keyword>
<accession>A0A2N5ZEE3</accession>
<dbReference type="PANTHER" id="PTHR43856:SF1">
    <property type="entry name" value="MITOCHONDRIAL CARDIOLIPIN HYDROLASE"/>
    <property type="match status" value="1"/>
</dbReference>
<dbReference type="InterPro" id="IPR001736">
    <property type="entry name" value="PLipase_D/transphosphatidylase"/>
</dbReference>
<evidence type="ECO:0000256" key="1">
    <source>
        <dbReference type="ARBA" id="ARBA00000798"/>
    </source>
</evidence>
<evidence type="ECO:0000256" key="7">
    <source>
        <dbReference type="SAM" id="SignalP"/>
    </source>
</evidence>
<feature type="signal peptide" evidence="7">
    <location>
        <begin position="1"/>
        <end position="19"/>
    </location>
</feature>
<gene>
    <name evidence="9" type="ORF">C0601_08485</name>
</gene>
<evidence type="ECO:0000256" key="4">
    <source>
        <dbReference type="ARBA" id="ARBA00022801"/>
    </source>
</evidence>
<reference evidence="9 10" key="1">
    <citation type="submission" date="2017-11" db="EMBL/GenBank/DDBJ databases">
        <title>Genome-resolved metagenomics identifies genetic mobility, metabolic interactions, and unexpected diversity in perchlorate-reducing communities.</title>
        <authorList>
            <person name="Barnum T.P."/>
            <person name="Figueroa I.A."/>
            <person name="Carlstrom C.I."/>
            <person name="Lucas L.N."/>
            <person name="Engelbrektson A.L."/>
            <person name="Coates J.D."/>
        </authorList>
    </citation>
    <scope>NUCLEOTIDE SEQUENCE [LARGE SCALE GENOMIC DNA]</scope>
    <source>
        <strain evidence="9">BM706</strain>
    </source>
</reference>
<dbReference type="EC" id="3.1.4.4" evidence="3"/>
<keyword evidence="6" id="KW-0443">Lipid metabolism</keyword>
<evidence type="ECO:0000313" key="9">
    <source>
        <dbReference type="EMBL" id="PLX17004.1"/>
    </source>
</evidence>
<dbReference type="EMBL" id="PKTG01000097">
    <property type="protein sequence ID" value="PLX17004.1"/>
    <property type="molecule type" value="Genomic_DNA"/>
</dbReference>
<dbReference type="PROSITE" id="PS50035">
    <property type="entry name" value="PLD"/>
    <property type="match status" value="1"/>
</dbReference>
<dbReference type="InterPro" id="IPR051406">
    <property type="entry name" value="PLD_domain"/>
</dbReference>
<keyword evidence="5" id="KW-0442">Lipid degradation</keyword>
<protein>
    <recommendedName>
        <fullName evidence="3">phospholipase D</fullName>
        <ecNumber evidence="3">3.1.4.4</ecNumber>
    </recommendedName>
</protein>
<evidence type="ECO:0000256" key="5">
    <source>
        <dbReference type="ARBA" id="ARBA00022963"/>
    </source>
</evidence>
<evidence type="ECO:0000256" key="6">
    <source>
        <dbReference type="ARBA" id="ARBA00023098"/>
    </source>
</evidence>
<name>A0A2N5ZEE3_MUIH1</name>
<evidence type="ECO:0000259" key="8">
    <source>
        <dbReference type="PROSITE" id="PS50035"/>
    </source>
</evidence>
<dbReference type="AlphaFoldDB" id="A0A2N5ZEE3"/>
<dbReference type="PANTHER" id="PTHR43856">
    <property type="entry name" value="CARDIOLIPIN HYDROLASE"/>
    <property type="match status" value="1"/>
</dbReference>
<dbReference type="GO" id="GO:0004630">
    <property type="term" value="F:phospholipase D activity"/>
    <property type="evidence" value="ECO:0007669"/>
    <property type="project" value="UniProtKB-EC"/>
</dbReference>
<dbReference type="InterPro" id="IPR025202">
    <property type="entry name" value="PLD-like_dom"/>
</dbReference>
<dbReference type="GO" id="GO:0016891">
    <property type="term" value="F:RNA endonuclease activity producing 5'-phosphomonoesters, hydrolytic mechanism"/>
    <property type="evidence" value="ECO:0007669"/>
    <property type="project" value="TreeGrafter"/>
</dbReference>
<feature type="chain" id="PRO_5014995698" description="phospholipase D" evidence="7">
    <location>
        <begin position="20"/>
        <end position="529"/>
    </location>
</feature>
<evidence type="ECO:0000313" key="10">
    <source>
        <dbReference type="Proteomes" id="UP000234857"/>
    </source>
</evidence>
<dbReference type="Gene3D" id="3.30.870.10">
    <property type="entry name" value="Endonuclease Chain A"/>
    <property type="match status" value="2"/>
</dbReference>
<proteinExistence type="inferred from homology"/>
<feature type="domain" description="PLD phosphodiesterase" evidence="8">
    <location>
        <begin position="372"/>
        <end position="399"/>
    </location>
</feature>
<dbReference type="GO" id="GO:0016042">
    <property type="term" value="P:lipid catabolic process"/>
    <property type="evidence" value="ECO:0007669"/>
    <property type="project" value="UniProtKB-KW"/>
</dbReference>
<dbReference type="Proteomes" id="UP000234857">
    <property type="component" value="Unassembled WGS sequence"/>
</dbReference>
<dbReference type="Pfam" id="PF13091">
    <property type="entry name" value="PLDc_2"/>
    <property type="match status" value="2"/>
</dbReference>
<dbReference type="SUPFAM" id="SSF56024">
    <property type="entry name" value="Phospholipase D/nuclease"/>
    <property type="match status" value="2"/>
</dbReference>
<evidence type="ECO:0000256" key="3">
    <source>
        <dbReference type="ARBA" id="ARBA00012027"/>
    </source>
</evidence>
<organism evidence="9 10">
    <name type="scientific">Muiribacterium halophilum</name>
    <dbReference type="NCBI Taxonomy" id="2053465"/>
    <lineage>
        <taxon>Bacteria</taxon>
        <taxon>Candidatus Muiribacteriota</taxon>
        <taxon>Candidatus Muiribacteriia</taxon>
        <taxon>Candidatus Muiribacteriales</taxon>
        <taxon>Candidatus Muiribacteriaceae</taxon>
        <taxon>Candidatus Muiribacterium</taxon>
    </lineage>
</organism>
<comment type="similarity">
    <text evidence="2">Belongs to the phospholipase D family.</text>
</comment>
<evidence type="ECO:0000256" key="2">
    <source>
        <dbReference type="ARBA" id="ARBA00008664"/>
    </source>
</evidence>
<keyword evidence="4" id="KW-0378">Hydrolase</keyword>
<comment type="caution">
    <text evidence="9">The sequence shown here is derived from an EMBL/GenBank/DDBJ whole genome shotgun (WGS) entry which is preliminary data.</text>
</comment>
<comment type="catalytic activity">
    <reaction evidence="1">
        <text>a 1,2-diacyl-sn-glycero-3-phosphocholine + H2O = a 1,2-diacyl-sn-glycero-3-phosphate + choline + H(+)</text>
        <dbReference type="Rhea" id="RHEA:14445"/>
        <dbReference type="ChEBI" id="CHEBI:15354"/>
        <dbReference type="ChEBI" id="CHEBI:15377"/>
        <dbReference type="ChEBI" id="CHEBI:15378"/>
        <dbReference type="ChEBI" id="CHEBI:57643"/>
        <dbReference type="ChEBI" id="CHEBI:58608"/>
        <dbReference type="EC" id="3.1.4.4"/>
    </reaction>
</comment>
<dbReference type="GO" id="GO:0006793">
    <property type="term" value="P:phosphorus metabolic process"/>
    <property type="evidence" value="ECO:0007669"/>
    <property type="project" value="UniProtKB-ARBA"/>
</dbReference>
<sequence>MKKIIMFVLLVLFSILSIAGDINAYFAPDGGFAKINKERNITLPNNKKVDATLENGVLKMIMETKDGGKIKICMYALSTGDILDELIKCAGERNIEVKLILDACASWTVSQRKDLIEKVSEASEKYKKEGKSFDFQIKEIHTQSMVDRGRCLTLRSGDKIYGTMHEKFGVFYTPQSKIPYECFAGSSNISYGSDQLYAENRIFFYDSPNVARQFQEEFARLWNEYGSEAFGRCKSEKYVPAYPVAGDVRVVFNSEPITEDKNYRIDEELEKLIRETWWSGGSLDIAMFSFTHRDLADAIIRTAKSRPKSIFRVLLDMTQMGTSEEHISVMGPWLEKQKKENKLENLEIRYKWRANAFAFNNEKKEVEISHTRNLLLHHKFLVVNKQKLAAGSYNWSASAETRNFENIMIFERPYRNHSDIIDRFLAEYDTIWNSSVKPALIKPVINTPQSVDGNYGRKVSRMIIRTLEDKDNQKIRKLIEKAGFIEKDTLKKNCKMSSKKLEKALSELTNATLIVRHRKDNKWGYSLSD</sequence>